<dbReference type="PANTHER" id="PTHR43179">
    <property type="entry name" value="RHAMNOSYLTRANSFERASE WBBL"/>
    <property type="match status" value="1"/>
</dbReference>
<dbReference type="SUPFAM" id="SSF53448">
    <property type="entry name" value="Nucleotide-diphospho-sugar transferases"/>
    <property type="match status" value="1"/>
</dbReference>
<dbReference type="PANTHER" id="PTHR43179:SF7">
    <property type="entry name" value="RHAMNOSYLTRANSFERASE WBBL"/>
    <property type="match status" value="1"/>
</dbReference>
<dbReference type="CDD" id="cd00761">
    <property type="entry name" value="Glyco_tranf_GTA_type"/>
    <property type="match status" value="1"/>
</dbReference>
<organism evidence="3 4">
    <name type="scientific">Aquariibacter lacus</name>
    <dbReference type="NCBI Taxonomy" id="2801332"/>
    <lineage>
        <taxon>Bacteria</taxon>
        <taxon>Pseudomonadati</taxon>
        <taxon>Pseudomonadota</taxon>
        <taxon>Betaproteobacteria</taxon>
        <taxon>Burkholderiales</taxon>
        <taxon>Sphaerotilaceae</taxon>
        <taxon>Aquariibacter</taxon>
    </lineage>
</organism>
<evidence type="ECO:0000256" key="1">
    <source>
        <dbReference type="SAM" id="MobiDB-lite"/>
    </source>
</evidence>
<dbReference type="EMBL" id="JAERRA010000001">
    <property type="protein sequence ID" value="MBL0719424.1"/>
    <property type="molecule type" value="Genomic_DNA"/>
</dbReference>
<gene>
    <name evidence="3" type="ORF">JI742_05915</name>
</gene>
<dbReference type="RefSeq" id="WP_201824717.1">
    <property type="nucleotide sequence ID" value="NZ_JAERRA010000001.1"/>
</dbReference>
<sequence length="612" mass="66847">MKLFASSAPKPAPDAARPDVQQQQFTVAGPSGGKLWVDRAYRLGELLMVVGWTTAELELELRSESGPLAARRVAVARQDVASHFGRSEGEGLGFVLVAQADAAQAAAVALGWELRRGGSAGRSRPLRFGTELPTTEGELAALGPALGLLALTQEAHSPAWVDLIARAPLSAQACRSARGFLEGAAACDTTQDGIVVGWVVHTPGTVVWLEDETGRSHPLTHAFRRFRQDVHDAVGQEFGHASRDAGFIVRARGLKGGSKVRLKAVDETGIHVLSETSCSTLPLDPVGAARWLFAVGTPLADMHRRVPQVDEPVLGPLIAHRQSVWDELPLEGRVLGQLPAEPAVSVIVPLYGRIDFVEHQLIEFSRDPWFQQQAELIYVIDDPKLLDSFPALAESLHRLYRLPMRWVWGSVNRGFSGANNLGVRVARAPRLLFLNSDAFPQQPGWIPPLLDVLDTHPRIGAVGPRLTFADGSIQHAGMEFMRREELGVWVNHHPFMGLDPVLDPHAGLTRLPAITGACLALRRVDFERIGGWDTGYLIGDFEDSDLCLKLRALGLDIAYLPAVQLTHLERQSFKLLGQDEFRTRVVLYNAVRHQTRWAGLIDQPVAPAPLDA</sequence>
<dbReference type="InterPro" id="IPR029044">
    <property type="entry name" value="Nucleotide-diphossugar_trans"/>
</dbReference>
<protein>
    <submittedName>
        <fullName evidence="3">Glycosyltransferase family 2 protein</fullName>
    </submittedName>
</protein>
<evidence type="ECO:0000313" key="4">
    <source>
        <dbReference type="Proteomes" id="UP000643207"/>
    </source>
</evidence>
<dbReference type="Gene3D" id="3.90.550.10">
    <property type="entry name" value="Spore Coat Polysaccharide Biosynthesis Protein SpsA, Chain A"/>
    <property type="match status" value="1"/>
</dbReference>
<dbReference type="AlphaFoldDB" id="A0A9X0XDA6"/>
<reference evidence="3 4" key="1">
    <citation type="submission" date="2021-01" db="EMBL/GenBank/DDBJ databases">
        <title>Piscinibacter sp. Jin2 Genome sequencing and assembly.</title>
        <authorList>
            <person name="Kim I."/>
        </authorList>
    </citation>
    <scope>NUCLEOTIDE SEQUENCE [LARGE SCALE GENOMIC DNA]</scope>
    <source>
        <strain evidence="3 4">Jin2</strain>
    </source>
</reference>
<evidence type="ECO:0000313" key="3">
    <source>
        <dbReference type="EMBL" id="MBL0719424.1"/>
    </source>
</evidence>
<keyword evidence="4" id="KW-1185">Reference proteome</keyword>
<comment type="caution">
    <text evidence="3">The sequence shown here is derived from an EMBL/GenBank/DDBJ whole genome shotgun (WGS) entry which is preliminary data.</text>
</comment>
<proteinExistence type="predicted"/>
<feature type="domain" description="Glycosyltransferase 2-like" evidence="2">
    <location>
        <begin position="345"/>
        <end position="479"/>
    </location>
</feature>
<name>A0A9X0XDA6_9BURK</name>
<feature type="compositionally biased region" description="Low complexity" evidence="1">
    <location>
        <begin position="1"/>
        <end position="19"/>
    </location>
</feature>
<feature type="region of interest" description="Disordered" evidence="1">
    <location>
        <begin position="1"/>
        <end position="21"/>
    </location>
</feature>
<dbReference type="InterPro" id="IPR001173">
    <property type="entry name" value="Glyco_trans_2-like"/>
</dbReference>
<accession>A0A9X0XDA6</accession>
<evidence type="ECO:0000259" key="2">
    <source>
        <dbReference type="Pfam" id="PF00535"/>
    </source>
</evidence>
<dbReference type="Pfam" id="PF00535">
    <property type="entry name" value="Glycos_transf_2"/>
    <property type="match status" value="1"/>
</dbReference>
<dbReference type="Proteomes" id="UP000643207">
    <property type="component" value="Unassembled WGS sequence"/>
</dbReference>